<dbReference type="CDD" id="cd14798">
    <property type="entry name" value="RX-CC_like"/>
    <property type="match status" value="1"/>
</dbReference>
<feature type="domain" description="NB-ARC" evidence="7">
    <location>
        <begin position="189"/>
        <end position="341"/>
    </location>
</feature>
<dbReference type="InterPro" id="IPR002182">
    <property type="entry name" value="NB-ARC"/>
</dbReference>
<keyword evidence="3" id="KW-0677">Repeat</keyword>
<dbReference type="PANTHER" id="PTHR23155">
    <property type="entry name" value="DISEASE RESISTANCE PROTEIN RP"/>
    <property type="match status" value="1"/>
</dbReference>
<evidence type="ECO:0000259" key="8">
    <source>
        <dbReference type="Pfam" id="PF18052"/>
    </source>
</evidence>
<evidence type="ECO:0000256" key="4">
    <source>
        <dbReference type="ARBA" id="ARBA00022741"/>
    </source>
</evidence>
<organism evidence="11 12">
    <name type="scientific">Rehmannia glutinosa</name>
    <name type="common">Chinese foxglove</name>
    <dbReference type="NCBI Taxonomy" id="99300"/>
    <lineage>
        <taxon>Eukaryota</taxon>
        <taxon>Viridiplantae</taxon>
        <taxon>Streptophyta</taxon>
        <taxon>Embryophyta</taxon>
        <taxon>Tracheophyta</taxon>
        <taxon>Spermatophyta</taxon>
        <taxon>Magnoliopsida</taxon>
        <taxon>eudicotyledons</taxon>
        <taxon>Gunneridae</taxon>
        <taxon>Pentapetalae</taxon>
        <taxon>asterids</taxon>
        <taxon>lamiids</taxon>
        <taxon>Lamiales</taxon>
        <taxon>Orobanchaceae</taxon>
        <taxon>Rehmannieae</taxon>
        <taxon>Rehmannia</taxon>
    </lineage>
</organism>
<reference evidence="11 12" key="1">
    <citation type="journal article" date="2021" name="Comput. Struct. Biotechnol. J.">
        <title>De novo genome assembly of the potent medicinal plant Rehmannia glutinosa using nanopore technology.</title>
        <authorList>
            <person name="Ma L."/>
            <person name="Dong C."/>
            <person name="Song C."/>
            <person name="Wang X."/>
            <person name="Zheng X."/>
            <person name="Niu Y."/>
            <person name="Chen S."/>
            <person name="Feng W."/>
        </authorList>
    </citation>
    <scope>NUCLEOTIDE SEQUENCE [LARGE SCALE GENOMIC DNA]</scope>
    <source>
        <strain evidence="11">DH-2019</strain>
    </source>
</reference>
<dbReference type="InterPro" id="IPR042197">
    <property type="entry name" value="Apaf_helical"/>
</dbReference>
<dbReference type="InterPro" id="IPR027417">
    <property type="entry name" value="P-loop_NTPase"/>
</dbReference>
<dbReference type="InterPro" id="IPR038005">
    <property type="entry name" value="RX-like_CC"/>
</dbReference>
<dbReference type="Gene3D" id="1.20.5.4130">
    <property type="match status" value="1"/>
</dbReference>
<protein>
    <submittedName>
        <fullName evidence="11">Uncharacterized protein</fullName>
    </submittedName>
</protein>
<name>A0ABR0XRV0_REHGL</name>
<dbReference type="SUPFAM" id="SSF52058">
    <property type="entry name" value="L domain-like"/>
    <property type="match status" value="1"/>
</dbReference>
<gene>
    <name evidence="11" type="ORF">DH2020_005184</name>
</gene>
<dbReference type="PRINTS" id="PR00364">
    <property type="entry name" value="DISEASERSIST"/>
</dbReference>
<keyword evidence="5" id="KW-0611">Plant defense</keyword>
<evidence type="ECO:0000313" key="12">
    <source>
        <dbReference type="Proteomes" id="UP001318860"/>
    </source>
</evidence>
<dbReference type="SUPFAM" id="SSF52540">
    <property type="entry name" value="P-loop containing nucleoside triphosphate hydrolases"/>
    <property type="match status" value="1"/>
</dbReference>
<comment type="caution">
    <text evidence="11">The sequence shown here is derived from an EMBL/GenBank/DDBJ whole genome shotgun (WGS) entry which is preliminary data.</text>
</comment>
<dbReference type="Pfam" id="PF23559">
    <property type="entry name" value="WHD_DRP"/>
    <property type="match status" value="1"/>
</dbReference>
<dbReference type="InterPro" id="IPR055414">
    <property type="entry name" value="LRR_R13L4/SHOC2-like"/>
</dbReference>
<dbReference type="Gene3D" id="1.10.10.10">
    <property type="entry name" value="Winged helix-like DNA-binding domain superfamily/Winged helix DNA-binding domain"/>
    <property type="match status" value="1"/>
</dbReference>
<dbReference type="Gene3D" id="3.40.50.300">
    <property type="entry name" value="P-loop containing nucleotide triphosphate hydrolases"/>
    <property type="match status" value="1"/>
</dbReference>
<evidence type="ECO:0000256" key="1">
    <source>
        <dbReference type="ARBA" id="ARBA00008894"/>
    </source>
</evidence>
<evidence type="ECO:0000256" key="5">
    <source>
        <dbReference type="ARBA" id="ARBA00022821"/>
    </source>
</evidence>
<dbReference type="Pfam" id="PF23598">
    <property type="entry name" value="LRR_14"/>
    <property type="match status" value="1"/>
</dbReference>
<feature type="domain" description="Disease resistance N-terminal" evidence="8">
    <location>
        <begin position="7"/>
        <end position="95"/>
    </location>
</feature>
<evidence type="ECO:0000256" key="3">
    <source>
        <dbReference type="ARBA" id="ARBA00022737"/>
    </source>
</evidence>
<keyword evidence="12" id="KW-1185">Reference proteome</keyword>
<accession>A0ABR0XRV0</accession>
<keyword evidence="2" id="KW-0433">Leucine-rich repeat</keyword>
<comment type="similarity">
    <text evidence="1">Belongs to the disease resistance NB-LRR family.</text>
</comment>
<dbReference type="Gene3D" id="1.10.8.430">
    <property type="entry name" value="Helical domain of apoptotic protease-activating factors"/>
    <property type="match status" value="1"/>
</dbReference>
<dbReference type="InterPro" id="IPR058922">
    <property type="entry name" value="WHD_DRP"/>
</dbReference>
<evidence type="ECO:0000259" key="7">
    <source>
        <dbReference type="Pfam" id="PF00931"/>
    </source>
</evidence>
<dbReference type="PANTHER" id="PTHR23155:SF1185">
    <property type="entry name" value="DISEASE RESISTANCE RPP8-LIKE PROTEIN 3-RELATED"/>
    <property type="match status" value="1"/>
</dbReference>
<sequence>MVDSLATTALETLRDLLIEEAKFLYGVSGQVEQVQRDLKTMHSFLKDADKWSDRYDPASLRNWVANLIDLASTAENVLEKYVVQVTSNRESRNLKTKLKRFACILSECYAIHQVGKETESIKSRLTDLIARLESMTRVESSSSSAHDQQQQQHYLLRLTYAHEVEEHFVGMENDIARLLSLVEDGIRPSNRVISICGMGGIGKTTLARKIYQHQDVQRGFEARAWVCITEKFQAKNVLSQILRQILPNEKKEQIRNMEQQELVEELHNFQVGKRCLIVLDDIWETDHWDILKPAFPIAGQNCKVLMTTRNEKIASQEYCVYRLGCLTVDQGWELLQKIALPIDLAPVLKTELWRLKAIGRQMIQKCGCLPLAIKVLGGILRLKQTSGEWERVSENIDSHLKHGEGVGSNTRIQQVLDLSYNVLPYYLKSCFLYLGCFPEDQEIYTERLYLLWMAEGLITYQDKGSNETLRDVAERYLSELALRCMVQVQMDELFAPYNKFKSCRLHDLMHDLCLSKGEETGFVKLIDSGKNKNYIVPTEDTVKRLTVIHFDGDADYLDKRDKLKGLRSLVLLNEHSDRWSTVGLNNNTTIFSKLKFLRILVLENYRFKDGKLPSEVGKLIHLRYLSLFRSNVDMLPSSVCNLPYLHTLDLRVWARIELPDAFRKMKRLRHLFLHKFKGELVWDELKELETLQGLVCRWGFGADISKLTNLRYLSARVYDTRSLSMIVDHMSNNQSLLCETCLELHYSDFRSEEDSNVFRKMLMSQSLISLRLHYGSGCRFPCYESGICRNLVDLAIFNFDIEGDVMKVLGKFPMLKSLWLYGKMKLVDAKMVCSENSFPQLKILKLEKLPNLERWVVEKGSMPNLCQLHIIDCQKLERIPDHVLRSITTLQELETLRMPKKFNDRLRGYGQDYNKVRHIPLIRLRDALDLRYL</sequence>
<dbReference type="InterPro" id="IPR041118">
    <property type="entry name" value="Rx_N"/>
</dbReference>
<dbReference type="Pfam" id="PF00931">
    <property type="entry name" value="NB-ARC"/>
    <property type="match status" value="1"/>
</dbReference>
<proteinExistence type="inferred from homology"/>
<evidence type="ECO:0000259" key="10">
    <source>
        <dbReference type="Pfam" id="PF23598"/>
    </source>
</evidence>
<evidence type="ECO:0000256" key="2">
    <source>
        <dbReference type="ARBA" id="ARBA00022614"/>
    </source>
</evidence>
<dbReference type="InterPro" id="IPR044974">
    <property type="entry name" value="Disease_R_plants"/>
</dbReference>
<evidence type="ECO:0000313" key="11">
    <source>
        <dbReference type="EMBL" id="KAK6161803.1"/>
    </source>
</evidence>
<evidence type="ECO:0000256" key="6">
    <source>
        <dbReference type="ARBA" id="ARBA00022840"/>
    </source>
</evidence>
<keyword evidence="4" id="KW-0547">Nucleotide-binding</keyword>
<feature type="domain" description="Disease resistance R13L4/SHOC-2-like LRR" evidence="10">
    <location>
        <begin position="589"/>
        <end position="892"/>
    </location>
</feature>
<dbReference type="Pfam" id="PF18052">
    <property type="entry name" value="Rx_N"/>
    <property type="match status" value="1"/>
</dbReference>
<dbReference type="Proteomes" id="UP001318860">
    <property type="component" value="Unassembled WGS sequence"/>
</dbReference>
<feature type="domain" description="Disease resistance protein winged helix" evidence="9">
    <location>
        <begin position="437"/>
        <end position="513"/>
    </location>
</feature>
<dbReference type="InterPro" id="IPR036388">
    <property type="entry name" value="WH-like_DNA-bd_sf"/>
</dbReference>
<dbReference type="Gene3D" id="3.80.10.10">
    <property type="entry name" value="Ribonuclease Inhibitor"/>
    <property type="match status" value="1"/>
</dbReference>
<dbReference type="InterPro" id="IPR032675">
    <property type="entry name" value="LRR_dom_sf"/>
</dbReference>
<dbReference type="EMBL" id="JABTTQ020000003">
    <property type="protein sequence ID" value="KAK6161803.1"/>
    <property type="molecule type" value="Genomic_DNA"/>
</dbReference>
<evidence type="ECO:0000259" key="9">
    <source>
        <dbReference type="Pfam" id="PF23559"/>
    </source>
</evidence>
<keyword evidence="6" id="KW-0067">ATP-binding</keyword>